<dbReference type="Proteomes" id="UP001381174">
    <property type="component" value="Unassembled WGS sequence"/>
</dbReference>
<evidence type="ECO:0000313" key="4">
    <source>
        <dbReference type="EMBL" id="MEI7037619.1"/>
    </source>
</evidence>
<evidence type="ECO:0000259" key="3">
    <source>
        <dbReference type="Pfam" id="PF01361"/>
    </source>
</evidence>
<evidence type="ECO:0000256" key="2">
    <source>
        <dbReference type="ARBA" id="ARBA00023235"/>
    </source>
</evidence>
<evidence type="ECO:0000256" key="1">
    <source>
        <dbReference type="ARBA" id="ARBA00006723"/>
    </source>
</evidence>
<accession>A0ABU8JDG6</accession>
<gene>
    <name evidence="4" type="ORF">WAT24_12695</name>
</gene>
<dbReference type="RefSeq" id="WP_336808257.1">
    <property type="nucleotide sequence ID" value="NZ_JBBBNY010000010.1"/>
</dbReference>
<sequence>MPLVTIDVIRNVFTPQQKQDLIAKVTRAMLEVEGESLRNVTWVRIKEFEGGDWAIGGKALNAADVQALTTREVA</sequence>
<reference evidence="4 5" key="1">
    <citation type="journal article" date="2014" name="Int. J. Syst. Evol. Microbiol.">
        <title>Fulvimonas yonginensis sp. nov., isolated from greenhouse soil, and emended description of the genus Fulvimonas.</title>
        <authorList>
            <person name="Ahn J.H."/>
            <person name="Kim S.J."/>
            <person name="Weon H.Y."/>
            <person name="Hong S.B."/>
            <person name="Seok S.J."/>
            <person name="Kwon S.W."/>
        </authorList>
    </citation>
    <scope>NUCLEOTIDE SEQUENCE [LARGE SCALE GENOMIC DNA]</scope>
    <source>
        <strain evidence="4 5">KACC 16952</strain>
    </source>
</reference>
<dbReference type="InterPro" id="IPR004370">
    <property type="entry name" value="4-OT-like_dom"/>
</dbReference>
<proteinExistence type="inferred from homology"/>
<dbReference type="Gene3D" id="3.30.429.10">
    <property type="entry name" value="Macrophage Migration Inhibitory Factor"/>
    <property type="match status" value="1"/>
</dbReference>
<dbReference type="PANTHER" id="PTHR35530">
    <property type="entry name" value="TAUTOMERASE-RELATED"/>
    <property type="match status" value="1"/>
</dbReference>
<dbReference type="Pfam" id="PF01361">
    <property type="entry name" value="Tautomerase"/>
    <property type="match status" value="1"/>
</dbReference>
<keyword evidence="5" id="KW-1185">Reference proteome</keyword>
<dbReference type="SUPFAM" id="SSF55331">
    <property type="entry name" value="Tautomerase/MIF"/>
    <property type="match status" value="1"/>
</dbReference>
<name>A0ABU8JDG6_9GAMM</name>
<feature type="domain" description="4-oxalocrotonate tautomerase-like" evidence="3">
    <location>
        <begin position="2"/>
        <end position="61"/>
    </location>
</feature>
<dbReference type="InterPro" id="IPR014347">
    <property type="entry name" value="Tautomerase/MIF_sf"/>
</dbReference>
<organism evidence="4 5">
    <name type="scientific">Fulvimonas yonginensis</name>
    <dbReference type="NCBI Taxonomy" id="1495200"/>
    <lineage>
        <taxon>Bacteria</taxon>
        <taxon>Pseudomonadati</taxon>
        <taxon>Pseudomonadota</taxon>
        <taxon>Gammaproteobacteria</taxon>
        <taxon>Lysobacterales</taxon>
        <taxon>Rhodanobacteraceae</taxon>
        <taxon>Fulvimonas</taxon>
    </lineage>
</organism>
<keyword evidence="2" id="KW-0413">Isomerase</keyword>
<comment type="similarity">
    <text evidence="1">Belongs to the 4-oxalocrotonate tautomerase family.</text>
</comment>
<protein>
    <submittedName>
        <fullName evidence="4">Tautomerase family protein</fullName>
    </submittedName>
</protein>
<dbReference type="EMBL" id="JBBBNY010000010">
    <property type="protein sequence ID" value="MEI7037619.1"/>
    <property type="molecule type" value="Genomic_DNA"/>
</dbReference>
<comment type="caution">
    <text evidence="4">The sequence shown here is derived from an EMBL/GenBank/DDBJ whole genome shotgun (WGS) entry which is preliminary data.</text>
</comment>
<evidence type="ECO:0000313" key="5">
    <source>
        <dbReference type="Proteomes" id="UP001381174"/>
    </source>
</evidence>
<dbReference type="PANTHER" id="PTHR35530:SF1">
    <property type="entry name" value="2-HYDROXYMUCONATE TAUTOMERASE"/>
    <property type="match status" value="1"/>
</dbReference>